<evidence type="ECO:0000313" key="1">
    <source>
        <dbReference type="EMBL" id="AKE41405.1"/>
    </source>
</evidence>
<name>A0A0F6R0P5_9CORY</name>
<organism evidence="1 3">
    <name type="scientific">Corynebacterium kutscheri</name>
    <dbReference type="NCBI Taxonomy" id="35755"/>
    <lineage>
        <taxon>Bacteria</taxon>
        <taxon>Bacillati</taxon>
        <taxon>Actinomycetota</taxon>
        <taxon>Actinomycetes</taxon>
        <taxon>Mycobacteriales</taxon>
        <taxon>Corynebacteriaceae</taxon>
        <taxon>Corynebacterium</taxon>
    </lineage>
</organism>
<dbReference type="EMBL" id="LR134377">
    <property type="protein sequence ID" value="VEH08682.1"/>
    <property type="molecule type" value="Genomic_DNA"/>
</dbReference>
<dbReference type="OrthoDB" id="4774928at2"/>
<evidence type="ECO:0000313" key="4">
    <source>
        <dbReference type="Proteomes" id="UP000271380"/>
    </source>
</evidence>
<dbReference type="KEGG" id="cku:UL82_06195"/>
<dbReference type="EMBL" id="CP011312">
    <property type="protein sequence ID" value="AKE41405.1"/>
    <property type="molecule type" value="Genomic_DNA"/>
</dbReference>
<reference evidence="1 3" key="1">
    <citation type="journal article" date="2015" name="Genome Announc.">
        <title>Complete Genome Sequence of Corynebacterium kutscheri DSM 20755, a Corynebacterial Type Strain with Remarkably Low G+C Content of Chromosomal DNA.</title>
        <authorList>
            <person name="Ruckert C."/>
            <person name="Albersmeier A."/>
            <person name="Winkler A."/>
            <person name="Tauch A."/>
        </authorList>
    </citation>
    <scope>NUCLEOTIDE SEQUENCE [LARGE SCALE GENOMIC DNA]</scope>
    <source>
        <strain evidence="1 3">DSM 20755</strain>
    </source>
</reference>
<accession>A0A0F6R0P5</accession>
<evidence type="ECO:0000313" key="2">
    <source>
        <dbReference type="EMBL" id="VEH08682.1"/>
    </source>
</evidence>
<keyword evidence="3" id="KW-1185">Reference proteome</keyword>
<evidence type="ECO:0000313" key="3">
    <source>
        <dbReference type="Proteomes" id="UP000033457"/>
    </source>
</evidence>
<dbReference type="Proteomes" id="UP000033457">
    <property type="component" value="Chromosome"/>
</dbReference>
<reference evidence="2 4" key="2">
    <citation type="submission" date="2018-12" db="EMBL/GenBank/DDBJ databases">
        <authorList>
            <consortium name="Pathogen Informatics"/>
        </authorList>
    </citation>
    <scope>NUCLEOTIDE SEQUENCE [LARGE SCALE GENOMIC DNA]</scope>
    <source>
        <strain evidence="2 4">NCTC949</strain>
    </source>
</reference>
<dbReference type="HOGENOM" id="CLU_1223081_0_0_11"/>
<gene>
    <name evidence="2" type="ORF">NCTC949_01804</name>
    <name evidence="1" type="ORF">UL82_06195</name>
</gene>
<dbReference type="Proteomes" id="UP000271380">
    <property type="component" value="Chromosome"/>
</dbReference>
<proteinExistence type="predicted"/>
<dbReference type="STRING" id="35755.UL82_06195"/>
<dbReference type="RefSeq" id="WP_046439675.1">
    <property type="nucleotide sequence ID" value="NZ_CP011312.1"/>
</dbReference>
<dbReference type="AlphaFoldDB" id="A0A0F6R0P5"/>
<protein>
    <submittedName>
        <fullName evidence="1">Uncharacterized protein</fullName>
    </submittedName>
</protein>
<sequence length="216" mass="23536">MTAHRSTVIIAPGSPAIIDGLGSDKPSHELREIARECINTSSGAARIAIVGDKDEAMRTNISGSFQAWGAPQVQLGVGQYLPELIGYYLIGTKEQGKRIHQVEIKSYASFAEVIINPPELVLCILDGSAGLTARAPLALIDTAAQAHQWCCDLLATTSSSRQNNLEVDQKWLSERGVLAPQLWLELAQLTVSDAQLHYVDESLGVGRYVARWEVEW</sequence>